<dbReference type="SUPFAM" id="SSF47113">
    <property type="entry name" value="Histone-fold"/>
    <property type="match status" value="1"/>
</dbReference>
<dbReference type="GO" id="GO:0006355">
    <property type="term" value="P:regulation of DNA-templated transcription"/>
    <property type="evidence" value="ECO:0007669"/>
    <property type="project" value="TreeGrafter"/>
</dbReference>
<keyword evidence="11" id="KW-1185">Reference proteome</keyword>
<dbReference type="PANTHER" id="PTHR10252">
    <property type="entry name" value="HISTONE-LIKE TRANSCRIPTION FACTOR CCAAT-RELATED"/>
    <property type="match status" value="1"/>
</dbReference>
<comment type="subcellular location">
    <subcellularLocation>
        <location evidence="1">Nucleus</location>
    </subcellularLocation>
</comment>
<dbReference type="EMBL" id="RDQH01000343">
    <property type="protein sequence ID" value="RXH68620.1"/>
    <property type="molecule type" value="Genomic_DNA"/>
</dbReference>
<dbReference type="GO" id="GO:0046982">
    <property type="term" value="F:protein heterodimerization activity"/>
    <property type="evidence" value="ECO:0007669"/>
    <property type="project" value="InterPro"/>
</dbReference>
<evidence type="ECO:0000256" key="8">
    <source>
        <dbReference type="ARBA" id="ARBA00059992"/>
    </source>
</evidence>
<comment type="similarity">
    <text evidence="7">Belongs to the NFYC/HAP5 subunit family.</text>
</comment>
<evidence type="ECO:0000256" key="6">
    <source>
        <dbReference type="ARBA" id="ARBA00025911"/>
    </source>
</evidence>
<evidence type="ECO:0000256" key="3">
    <source>
        <dbReference type="ARBA" id="ARBA00023125"/>
    </source>
</evidence>
<dbReference type="InterPro" id="IPR050568">
    <property type="entry name" value="Transcr_DNA_Rep_Reg"/>
</dbReference>
<proteinExistence type="inferred from homology"/>
<dbReference type="AlphaFoldDB" id="A0A498HCY2"/>
<dbReference type="GO" id="GO:0000976">
    <property type="term" value="F:transcription cis-regulatory region binding"/>
    <property type="evidence" value="ECO:0007669"/>
    <property type="project" value="TreeGrafter"/>
</dbReference>
<dbReference type="CDD" id="cd22908">
    <property type="entry name" value="HFD_NFYC-like"/>
    <property type="match status" value="1"/>
</dbReference>
<name>A0A498HCY2_MALDO</name>
<gene>
    <name evidence="10" type="ORF">DVH24_030953</name>
</gene>
<evidence type="ECO:0000256" key="5">
    <source>
        <dbReference type="ARBA" id="ARBA00023242"/>
    </source>
</evidence>
<dbReference type="InterPro" id="IPR009072">
    <property type="entry name" value="Histone-fold"/>
</dbReference>
<evidence type="ECO:0000256" key="1">
    <source>
        <dbReference type="ARBA" id="ARBA00004123"/>
    </source>
</evidence>
<feature type="domain" description="Transcription factor CBF/NF-Y/archaeal histone" evidence="9">
    <location>
        <begin position="99"/>
        <end position="162"/>
    </location>
</feature>
<accession>A0A498HCY2</accession>
<dbReference type="Proteomes" id="UP000290289">
    <property type="component" value="Chromosome 17"/>
</dbReference>
<keyword evidence="4" id="KW-0804">Transcription</keyword>
<dbReference type="Pfam" id="PF00808">
    <property type="entry name" value="CBFD_NFYB_HMF"/>
    <property type="match status" value="1"/>
</dbReference>
<evidence type="ECO:0000259" key="9">
    <source>
        <dbReference type="Pfam" id="PF00808"/>
    </source>
</evidence>
<protein>
    <recommendedName>
        <fullName evidence="9">Transcription factor CBF/NF-Y/archaeal histone domain-containing protein</fullName>
    </recommendedName>
</protein>
<keyword evidence="3" id="KW-0238">DNA-binding</keyword>
<comment type="caution">
    <text evidence="10">The sequence shown here is derived from an EMBL/GenBank/DDBJ whole genome shotgun (WGS) entry which is preliminary data.</text>
</comment>
<sequence>MDLNHSINFSSSTSTSSPFDDFMPLDSVMLPDCDPHLSTKEVNLANLLLLVSYARHDHEEDHEAKRSSFTQLQKENIDLFWNQQLFEIQNTPVRKTHHEFPIARVKRIMKSDGKVKLISSETPILFSKACELFIMELTLRSWLHTEESKRRTLQHCDISRALRNDQLLDFLVSIANLF</sequence>
<evidence type="ECO:0000256" key="4">
    <source>
        <dbReference type="ARBA" id="ARBA00023163"/>
    </source>
</evidence>
<dbReference type="GO" id="GO:0005634">
    <property type="term" value="C:nucleus"/>
    <property type="evidence" value="ECO:0007669"/>
    <property type="project" value="UniProtKB-SubCell"/>
</dbReference>
<dbReference type="InterPro" id="IPR003958">
    <property type="entry name" value="CBFA_NFYB_domain"/>
</dbReference>
<keyword evidence="2" id="KW-0805">Transcription regulation</keyword>
<reference evidence="10 11" key="1">
    <citation type="submission" date="2018-10" db="EMBL/GenBank/DDBJ databases">
        <title>A high-quality apple genome assembly.</title>
        <authorList>
            <person name="Hu J."/>
        </authorList>
    </citation>
    <scope>NUCLEOTIDE SEQUENCE [LARGE SCALE GENOMIC DNA]</scope>
    <source>
        <strain evidence="11">cv. HFTH1</strain>
        <tissue evidence="10">Young leaf</tissue>
    </source>
</reference>
<keyword evidence="5" id="KW-0539">Nucleus</keyword>
<dbReference type="STRING" id="3750.A0A498HCY2"/>
<dbReference type="FunFam" id="1.10.20.10:FF:000062">
    <property type="entry name" value="Nuclear transcription factor Y subunit C"/>
    <property type="match status" value="1"/>
</dbReference>
<evidence type="ECO:0000313" key="10">
    <source>
        <dbReference type="EMBL" id="RXH68620.1"/>
    </source>
</evidence>
<organism evidence="10 11">
    <name type="scientific">Malus domestica</name>
    <name type="common">Apple</name>
    <name type="synonym">Pyrus malus</name>
    <dbReference type="NCBI Taxonomy" id="3750"/>
    <lineage>
        <taxon>Eukaryota</taxon>
        <taxon>Viridiplantae</taxon>
        <taxon>Streptophyta</taxon>
        <taxon>Embryophyta</taxon>
        <taxon>Tracheophyta</taxon>
        <taxon>Spermatophyta</taxon>
        <taxon>Magnoliopsida</taxon>
        <taxon>eudicotyledons</taxon>
        <taxon>Gunneridae</taxon>
        <taxon>Pentapetalae</taxon>
        <taxon>rosids</taxon>
        <taxon>fabids</taxon>
        <taxon>Rosales</taxon>
        <taxon>Rosaceae</taxon>
        <taxon>Amygdaloideae</taxon>
        <taxon>Maleae</taxon>
        <taxon>Malus</taxon>
    </lineage>
</organism>
<evidence type="ECO:0000256" key="2">
    <source>
        <dbReference type="ARBA" id="ARBA00023015"/>
    </source>
</evidence>
<dbReference type="PANTHER" id="PTHR10252:SF124">
    <property type="entry name" value="NUCLEAR TRANSCRIPTION FACTOR Y SUBUNIT C-10"/>
    <property type="match status" value="1"/>
</dbReference>
<evidence type="ECO:0000313" key="11">
    <source>
        <dbReference type="Proteomes" id="UP000290289"/>
    </source>
</evidence>
<comment type="function">
    <text evidence="8">Stimulates the transcription of various genes by recognizing and binding to a CCAAT motif in promoters.</text>
</comment>
<comment type="subunit">
    <text evidence="6">Heterotrimeric transcription factor composed of three components, NF-YA, NF-YB and NF-YC. NF-YB and NF-YC must interact and dimerize for NF-YA association and DNA binding.</text>
</comment>
<dbReference type="Gene3D" id="1.10.20.10">
    <property type="entry name" value="Histone, subunit A"/>
    <property type="match status" value="1"/>
</dbReference>
<evidence type="ECO:0000256" key="7">
    <source>
        <dbReference type="ARBA" id="ARBA00038129"/>
    </source>
</evidence>